<organism evidence="4 5">
    <name type="scientific">Jiella flava</name>
    <dbReference type="NCBI Taxonomy" id="2816857"/>
    <lineage>
        <taxon>Bacteria</taxon>
        <taxon>Pseudomonadati</taxon>
        <taxon>Pseudomonadota</taxon>
        <taxon>Alphaproteobacteria</taxon>
        <taxon>Hyphomicrobiales</taxon>
        <taxon>Aurantimonadaceae</taxon>
        <taxon>Jiella</taxon>
    </lineage>
</organism>
<dbReference type="EMBL" id="JAFMPP010000005">
    <property type="protein sequence ID" value="MBO0662408.1"/>
    <property type="molecule type" value="Genomic_DNA"/>
</dbReference>
<dbReference type="InterPro" id="IPR002477">
    <property type="entry name" value="Peptidoglycan-bd-like"/>
</dbReference>
<gene>
    <name evidence="4" type="ORF">J1C48_07470</name>
</gene>
<proteinExistence type="predicted"/>
<comment type="caution">
    <text evidence="4">The sequence shown here is derived from an EMBL/GenBank/DDBJ whole genome shotgun (WGS) entry which is preliminary data.</text>
</comment>
<evidence type="ECO:0000256" key="2">
    <source>
        <dbReference type="SAM" id="Phobius"/>
    </source>
</evidence>
<dbReference type="AlphaFoldDB" id="A0A939FUX4"/>
<feature type="transmembrane region" description="Helical" evidence="2">
    <location>
        <begin position="16"/>
        <end position="37"/>
    </location>
</feature>
<accession>A0A939FUX4</accession>
<dbReference type="Pfam" id="PF01471">
    <property type="entry name" value="PG_binding_1"/>
    <property type="match status" value="1"/>
</dbReference>
<name>A0A939FUX4_9HYPH</name>
<dbReference type="SUPFAM" id="SSF47090">
    <property type="entry name" value="PGBD-like"/>
    <property type="match status" value="1"/>
</dbReference>
<sequence>MRGAHSFARLVASRPATSVGSAAFIVLFAAVSVNGLYEQHGRHPNPMLITRTAALKTVRAPAPSDRPEPESPAAASASQTAKAPVAAPLRQSAQRDKADKIPAPAPRPLETPDPEQTASIEAVQGGRVVPAPRPPVDPAEQAVDHRLAALSPIERVKRIQAALTAAQVAQLEPDGIVGEKTRTAIRTFQALEGMDVNGEPNLQLLRRMARIGLVH</sequence>
<feature type="region of interest" description="Disordered" evidence="1">
    <location>
        <begin position="58"/>
        <end position="116"/>
    </location>
</feature>
<dbReference type="RefSeq" id="WP_207257203.1">
    <property type="nucleotide sequence ID" value="NZ_JAFMPP010000005.1"/>
</dbReference>
<keyword evidence="2" id="KW-0472">Membrane</keyword>
<evidence type="ECO:0000313" key="5">
    <source>
        <dbReference type="Proteomes" id="UP000664122"/>
    </source>
</evidence>
<dbReference type="InterPro" id="IPR036365">
    <property type="entry name" value="PGBD-like_sf"/>
</dbReference>
<evidence type="ECO:0000313" key="4">
    <source>
        <dbReference type="EMBL" id="MBO0662408.1"/>
    </source>
</evidence>
<feature type="compositionally biased region" description="Low complexity" evidence="1">
    <location>
        <begin position="71"/>
        <end position="88"/>
    </location>
</feature>
<dbReference type="Proteomes" id="UP000664122">
    <property type="component" value="Unassembled WGS sequence"/>
</dbReference>
<protein>
    <submittedName>
        <fullName evidence="4">Peptidoglycan-binding protein</fullName>
    </submittedName>
</protein>
<keyword evidence="2" id="KW-0812">Transmembrane</keyword>
<feature type="domain" description="Peptidoglycan binding-like" evidence="3">
    <location>
        <begin position="154"/>
        <end position="208"/>
    </location>
</feature>
<evidence type="ECO:0000256" key="1">
    <source>
        <dbReference type="SAM" id="MobiDB-lite"/>
    </source>
</evidence>
<keyword evidence="5" id="KW-1185">Reference proteome</keyword>
<dbReference type="InterPro" id="IPR036366">
    <property type="entry name" value="PGBDSf"/>
</dbReference>
<evidence type="ECO:0000259" key="3">
    <source>
        <dbReference type="Pfam" id="PF01471"/>
    </source>
</evidence>
<reference evidence="4" key="1">
    <citation type="submission" date="2021-03" db="EMBL/GenBank/DDBJ databases">
        <title>Whole genome sequence of Jiella sp. CQZ9-1.</title>
        <authorList>
            <person name="Tuo L."/>
        </authorList>
    </citation>
    <scope>NUCLEOTIDE SEQUENCE</scope>
    <source>
        <strain evidence="4">CQZ9-1</strain>
    </source>
</reference>
<dbReference type="Gene3D" id="1.10.101.10">
    <property type="entry name" value="PGBD-like superfamily/PGBD"/>
    <property type="match status" value="1"/>
</dbReference>
<keyword evidence="2" id="KW-1133">Transmembrane helix</keyword>